<dbReference type="InterPro" id="IPR029058">
    <property type="entry name" value="AB_hydrolase_fold"/>
</dbReference>
<dbReference type="PANTHER" id="PTHR43329">
    <property type="entry name" value="EPOXIDE HYDROLASE"/>
    <property type="match status" value="1"/>
</dbReference>
<dbReference type="EMBL" id="SBHS01000004">
    <property type="protein sequence ID" value="TWU76676.1"/>
    <property type="molecule type" value="Genomic_DNA"/>
</dbReference>
<keyword evidence="1 4" id="KW-0378">Hydrolase</keyword>
<keyword evidence="6" id="KW-1185">Reference proteome</keyword>
<reference evidence="5" key="3">
    <citation type="journal article" date="2019" name="Microbiol. Resour. Announc.">
        <title>Genome Sequence of Metarhizium rileyi, a Microbial Control Agent for Lepidoptera.</title>
        <authorList>
            <person name="Binneck E."/>
            <person name="Lastra C.C.L."/>
            <person name="Sosa-Gomez D.R."/>
        </authorList>
    </citation>
    <scope>NUCLEOTIDE SEQUENCE</scope>
    <source>
        <strain evidence="5">Cep018-CH2</strain>
    </source>
</reference>
<dbReference type="GO" id="GO:0016787">
    <property type="term" value="F:hydrolase activity"/>
    <property type="evidence" value="ECO:0007669"/>
    <property type="project" value="UniProtKB-KW"/>
</dbReference>
<evidence type="ECO:0000313" key="4">
    <source>
        <dbReference type="EMBL" id="OAA38072.1"/>
    </source>
</evidence>
<dbReference type="SUPFAM" id="SSF53474">
    <property type="entry name" value="alpha/beta-Hydrolases"/>
    <property type="match status" value="1"/>
</dbReference>
<evidence type="ECO:0000256" key="1">
    <source>
        <dbReference type="ARBA" id="ARBA00022801"/>
    </source>
</evidence>
<dbReference type="EMBL" id="AZHC01000027">
    <property type="protein sequence ID" value="OAA38072.1"/>
    <property type="molecule type" value="Genomic_DNA"/>
</dbReference>
<dbReference type="Pfam" id="PF00561">
    <property type="entry name" value="Abhydrolase_1"/>
    <property type="match status" value="1"/>
</dbReference>
<dbReference type="InterPro" id="IPR000073">
    <property type="entry name" value="AB_hydrolase_1"/>
</dbReference>
<organism evidence="4 6">
    <name type="scientific">Metarhizium rileyi (strain RCEF 4871)</name>
    <name type="common">Nomuraea rileyi</name>
    <dbReference type="NCBI Taxonomy" id="1649241"/>
    <lineage>
        <taxon>Eukaryota</taxon>
        <taxon>Fungi</taxon>
        <taxon>Dikarya</taxon>
        <taxon>Ascomycota</taxon>
        <taxon>Pezizomycotina</taxon>
        <taxon>Sordariomycetes</taxon>
        <taxon>Hypocreomycetidae</taxon>
        <taxon>Hypocreales</taxon>
        <taxon>Clavicipitaceae</taxon>
        <taxon>Metarhizium</taxon>
    </lineage>
</organism>
<accession>A0A5C6GKE9</accession>
<comment type="similarity">
    <text evidence="2">Belongs to the AB hydrolase superfamily. Epoxide hydrolase family.</text>
</comment>
<evidence type="ECO:0000259" key="3">
    <source>
        <dbReference type="Pfam" id="PF00561"/>
    </source>
</evidence>
<reference evidence="4 6" key="1">
    <citation type="journal article" date="2016" name="Genome Biol. Evol.">
        <title>Divergent and convergent evolution of fungal pathogenicity.</title>
        <authorList>
            <person name="Shang Y."/>
            <person name="Xiao G."/>
            <person name="Zheng P."/>
            <person name="Cen K."/>
            <person name="Zhan S."/>
            <person name="Wang C."/>
        </authorList>
    </citation>
    <scope>NUCLEOTIDE SEQUENCE [LARGE SCALE GENOMIC DNA]</scope>
    <source>
        <strain evidence="4 6">RCEF 4871</strain>
    </source>
</reference>
<evidence type="ECO:0000313" key="6">
    <source>
        <dbReference type="Proteomes" id="UP000243498"/>
    </source>
</evidence>
<evidence type="ECO:0000313" key="5">
    <source>
        <dbReference type="EMBL" id="TWU76676.1"/>
    </source>
</evidence>
<dbReference type="Proteomes" id="UP000243498">
    <property type="component" value="Unassembled WGS sequence"/>
</dbReference>
<dbReference type="STRING" id="1081105.A0A166ZMU8"/>
<accession>A0A166ZMU8</accession>
<dbReference type="Gene3D" id="3.40.50.1820">
    <property type="entry name" value="alpha/beta hydrolase"/>
    <property type="match status" value="1"/>
</dbReference>
<sequence>MTSKLVPNDPRVREETAVIRGKQYSYVLGEPDSTPVDTVFLIHGFPDMSFGWRHQIPYLMSLGLRVVAPNMLGYAGTACPDDLAQFSHRSISADIKELAEKFVGDDGQIILGGHDWGGALVWRTVLWHPELIKAVFSVCTPFMPPSPRWVPLEDHIAAGRLTNFRYQLQLAGPEPERELQSQDKVRQFLNGMFGGRGEAGEAGFSTSEGVLFDNLAVLGPSPLVSGEELDHYVAQYMLQGVPPMRGPLNWYRTRRINYEEELALAKEFKQIDTPALFVAATRDTALPPAMAAGMDRWFKQLNKTEVEASHWALTEKGDEVNKLIGEWLNKVLDGAVKASL</sequence>
<comment type="caution">
    <text evidence="4">The sequence shown here is derived from an EMBL/GenBank/DDBJ whole genome shotgun (WGS) entry which is preliminary data.</text>
</comment>
<dbReference type="OrthoDB" id="408373at2759"/>
<feature type="domain" description="AB hydrolase-1" evidence="3">
    <location>
        <begin position="38"/>
        <end position="173"/>
    </location>
</feature>
<dbReference type="Proteomes" id="UP000317257">
    <property type="component" value="Unassembled WGS sequence"/>
</dbReference>
<gene>
    <name evidence="5" type="ORF">ED733_000119</name>
    <name evidence="4" type="ORF">NOR_06817</name>
</gene>
<proteinExistence type="inferred from homology"/>
<reference evidence="7" key="2">
    <citation type="submission" date="2018-12" db="EMBL/GenBank/DDBJ databases">
        <title>The complete genome of Metarhizium rileyi, a key fungal pathogen of Lepidoptera.</title>
        <authorList>
            <person name="Binneck E."/>
            <person name="Lastra C.C.L."/>
            <person name="Sosa-Gomez D.R."/>
        </authorList>
    </citation>
    <scope>NUCLEOTIDE SEQUENCE [LARGE SCALE GENOMIC DNA]</scope>
    <source>
        <strain evidence="7">Cep018-CH2</strain>
    </source>
</reference>
<dbReference type="OMA" id="YQIPMLV"/>
<name>A0A166ZMU8_METRR</name>
<evidence type="ECO:0000256" key="2">
    <source>
        <dbReference type="ARBA" id="ARBA00038334"/>
    </source>
</evidence>
<protein>
    <submittedName>
        <fullName evidence="4">Epoxide hydrolase</fullName>
    </submittedName>
</protein>
<evidence type="ECO:0000313" key="7">
    <source>
        <dbReference type="Proteomes" id="UP000317257"/>
    </source>
</evidence>
<dbReference type="InterPro" id="IPR000639">
    <property type="entry name" value="Epox_hydrolase-like"/>
</dbReference>
<dbReference type="AlphaFoldDB" id="A0A166ZMU8"/>
<dbReference type="PRINTS" id="PR00412">
    <property type="entry name" value="EPOXHYDRLASE"/>
</dbReference>